<dbReference type="eggNOG" id="ENOG50304FY">
    <property type="taxonomic scope" value="Bacteria"/>
</dbReference>
<evidence type="ECO:0008006" key="3">
    <source>
        <dbReference type="Google" id="ProtNLM"/>
    </source>
</evidence>
<evidence type="ECO:0000313" key="2">
    <source>
        <dbReference type="Proteomes" id="UP000011682"/>
    </source>
</evidence>
<proteinExistence type="predicted"/>
<sequence>MHFRWLAIVAASGLWVGCGGEADKALNGYKKASLSSKADVEQWAATSSAPNVYVAANQVALLLGLTGIGSGTQDTSCPAQKKDGTTTTFTGGCTDENGDEWFGSMERKLEKEGSENATLTYKDFGFHQTTSCSGKSGKTKILFAGTASVKGADTKQEFDLDIRMDVSGLDEDSCVERTDSGAWSYQGTYEGSSELTGRRTWNGSGRIGTSELGVVEVETKAEVVDPSECGDEALSGTTTIKSDGHTAVITYDGATDCDESSTVKSSLDGGASVELEGVSCTSATGPAISAWGLGLLGALGLMRRRARR</sequence>
<evidence type="ECO:0000313" key="1">
    <source>
        <dbReference type="EMBL" id="EPX56811.1"/>
    </source>
</evidence>
<gene>
    <name evidence="1" type="ORF">D187_007246</name>
</gene>
<dbReference type="RefSeq" id="WP_002626043.1">
    <property type="nucleotide sequence ID" value="NZ_ANAH02000065.1"/>
</dbReference>
<dbReference type="PROSITE" id="PS51257">
    <property type="entry name" value="PROKAR_LIPOPROTEIN"/>
    <property type="match status" value="1"/>
</dbReference>
<reference evidence="1" key="1">
    <citation type="submission" date="2013-05" db="EMBL/GenBank/DDBJ databases">
        <title>Genome assembly of Cystobacter fuscus DSM 2262.</title>
        <authorList>
            <person name="Sharma G."/>
            <person name="Khatri I."/>
            <person name="Kaur C."/>
            <person name="Mayilraj S."/>
            <person name="Subramanian S."/>
        </authorList>
    </citation>
    <scope>NUCLEOTIDE SEQUENCE [LARGE SCALE GENOMIC DNA]</scope>
    <source>
        <strain evidence="1">DSM 2262</strain>
    </source>
</reference>
<name>S9P104_CYSF2</name>
<dbReference type="EMBL" id="ANAH02000065">
    <property type="protein sequence ID" value="EPX56811.1"/>
    <property type="molecule type" value="Genomic_DNA"/>
</dbReference>
<accession>S9P104</accession>
<organism evidence="1 2">
    <name type="scientific">Cystobacter fuscus (strain ATCC 25194 / DSM 2262 / NBRC 100088 / M29)</name>
    <dbReference type="NCBI Taxonomy" id="1242864"/>
    <lineage>
        <taxon>Bacteria</taxon>
        <taxon>Pseudomonadati</taxon>
        <taxon>Myxococcota</taxon>
        <taxon>Myxococcia</taxon>
        <taxon>Myxococcales</taxon>
        <taxon>Cystobacterineae</taxon>
        <taxon>Archangiaceae</taxon>
        <taxon>Cystobacter</taxon>
    </lineage>
</organism>
<dbReference type="OrthoDB" id="5524875at2"/>
<dbReference type="Proteomes" id="UP000011682">
    <property type="component" value="Unassembled WGS sequence"/>
</dbReference>
<dbReference type="AlphaFoldDB" id="S9P104"/>
<protein>
    <recommendedName>
        <fullName evidence="3">Lipoprotein</fullName>
    </recommendedName>
</protein>
<keyword evidence="2" id="KW-1185">Reference proteome</keyword>
<comment type="caution">
    <text evidence="1">The sequence shown here is derived from an EMBL/GenBank/DDBJ whole genome shotgun (WGS) entry which is preliminary data.</text>
</comment>